<evidence type="ECO:0000313" key="2">
    <source>
        <dbReference type="Proteomes" id="UP000019140"/>
    </source>
</evidence>
<dbReference type="EMBL" id="AZHX01000452">
    <property type="protein sequence ID" value="ETX07446.1"/>
    <property type="molecule type" value="Genomic_DNA"/>
</dbReference>
<protein>
    <submittedName>
        <fullName evidence="1">Uncharacterized protein</fullName>
    </submittedName>
</protein>
<dbReference type="AlphaFoldDB" id="W4MC09"/>
<gene>
    <name evidence="1" type="ORF">ETSY2_11160</name>
</gene>
<sequence length="112" mass="12548">MQKAERDALITQMTPEERQDYFRILQDWRAQRMASADPLIRAKQLFEQVTETPAAAVHAALMATVERDEMGPRVGEVPPDFALAQLGSKDRIVTLSGFRGQQPVALIFGSYT</sequence>
<proteinExistence type="predicted"/>
<comment type="caution">
    <text evidence="1">The sequence shown here is derived from an EMBL/GenBank/DDBJ whole genome shotgun (WGS) entry which is preliminary data.</text>
</comment>
<dbReference type="Proteomes" id="UP000019140">
    <property type="component" value="Unassembled WGS sequence"/>
</dbReference>
<organism evidence="1 2">
    <name type="scientific">Candidatus Entotheonella gemina</name>
    <dbReference type="NCBI Taxonomy" id="1429439"/>
    <lineage>
        <taxon>Bacteria</taxon>
        <taxon>Pseudomonadati</taxon>
        <taxon>Nitrospinota/Tectimicrobiota group</taxon>
        <taxon>Candidatus Tectimicrobiota</taxon>
        <taxon>Candidatus Entotheonellia</taxon>
        <taxon>Candidatus Entotheonellales</taxon>
        <taxon>Candidatus Entotheonellaceae</taxon>
        <taxon>Candidatus Entotheonella</taxon>
    </lineage>
</organism>
<evidence type="ECO:0000313" key="1">
    <source>
        <dbReference type="EMBL" id="ETX07446.1"/>
    </source>
</evidence>
<reference evidence="1 2" key="1">
    <citation type="journal article" date="2014" name="Nature">
        <title>An environmental bacterial taxon with a large and distinct metabolic repertoire.</title>
        <authorList>
            <person name="Wilson M.C."/>
            <person name="Mori T."/>
            <person name="Ruckert C."/>
            <person name="Uria A.R."/>
            <person name="Helf M.J."/>
            <person name="Takada K."/>
            <person name="Gernert C."/>
            <person name="Steffens U.A."/>
            <person name="Heycke N."/>
            <person name="Schmitt S."/>
            <person name="Rinke C."/>
            <person name="Helfrich E.J."/>
            <person name="Brachmann A.O."/>
            <person name="Gurgui C."/>
            <person name="Wakimoto T."/>
            <person name="Kracht M."/>
            <person name="Crusemann M."/>
            <person name="Hentschel U."/>
            <person name="Abe I."/>
            <person name="Matsunaga S."/>
            <person name="Kalinowski J."/>
            <person name="Takeyama H."/>
            <person name="Piel J."/>
        </authorList>
    </citation>
    <scope>NUCLEOTIDE SEQUENCE [LARGE SCALE GENOMIC DNA]</scope>
    <source>
        <strain evidence="2">TSY2</strain>
    </source>
</reference>
<accession>W4MC09</accession>
<dbReference type="HOGENOM" id="CLU_2141319_0_0_7"/>
<keyword evidence="2" id="KW-1185">Reference proteome</keyword>
<name>W4MC09_9BACT</name>